<accession>A0ABV1KH89</accession>
<dbReference type="GO" id="GO:0016787">
    <property type="term" value="F:hydrolase activity"/>
    <property type="evidence" value="ECO:0007669"/>
    <property type="project" value="UniProtKB-KW"/>
</dbReference>
<evidence type="ECO:0000256" key="1">
    <source>
        <dbReference type="ARBA" id="ARBA00008655"/>
    </source>
</evidence>
<evidence type="ECO:0000313" key="6">
    <source>
        <dbReference type="EMBL" id="MEQ3553288.1"/>
    </source>
</evidence>
<protein>
    <recommendedName>
        <fullName evidence="4">1-acyl-sn-glycerol-3-phosphate acyltransferase</fullName>
        <ecNumber evidence="4">2.3.1.51</ecNumber>
    </recommendedName>
</protein>
<dbReference type="SUPFAM" id="SSF69593">
    <property type="entry name" value="Glycerol-3-phosphate (1)-acyltransferase"/>
    <property type="match status" value="1"/>
</dbReference>
<keyword evidence="3 4" id="KW-0012">Acyltransferase</keyword>
<organism evidence="6 7">
    <name type="scientific">Pseudonocardia nematodicida</name>
    <dbReference type="NCBI Taxonomy" id="1206997"/>
    <lineage>
        <taxon>Bacteria</taxon>
        <taxon>Bacillati</taxon>
        <taxon>Actinomycetota</taxon>
        <taxon>Actinomycetes</taxon>
        <taxon>Pseudonocardiales</taxon>
        <taxon>Pseudonocardiaceae</taxon>
        <taxon>Pseudonocardia</taxon>
    </lineage>
</organism>
<dbReference type="NCBIfam" id="TIGR00530">
    <property type="entry name" value="AGP_acyltrn"/>
    <property type="match status" value="1"/>
</dbReference>
<dbReference type="InterPro" id="IPR023214">
    <property type="entry name" value="HAD_sf"/>
</dbReference>
<comment type="catalytic activity">
    <reaction evidence="4">
        <text>a 1-acyl-sn-glycero-3-phosphate + an acyl-CoA = a 1,2-diacyl-sn-glycero-3-phosphate + CoA</text>
        <dbReference type="Rhea" id="RHEA:19709"/>
        <dbReference type="ChEBI" id="CHEBI:57287"/>
        <dbReference type="ChEBI" id="CHEBI:57970"/>
        <dbReference type="ChEBI" id="CHEBI:58342"/>
        <dbReference type="ChEBI" id="CHEBI:58608"/>
        <dbReference type="EC" id="2.3.1.51"/>
    </reaction>
</comment>
<keyword evidence="2 4" id="KW-0808">Transferase</keyword>
<dbReference type="Proteomes" id="UP001494902">
    <property type="component" value="Unassembled WGS sequence"/>
</dbReference>
<dbReference type="InterPro" id="IPR006385">
    <property type="entry name" value="HAD_hydro_SerB1"/>
</dbReference>
<comment type="domain">
    <text evidence="4">The HXXXXD motif is essential for acyltransferase activity and may constitute the binding site for the phosphate moiety of the glycerol-3-phosphate.</text>
</comment>
<dbReference type="InterPro" id="IPR036412">
    <property type="entry name" value="HAD-like_sf"/>
</dbReference>
<reference evidence="6 7" key="1">
    <citation type="submission" date="2024-03" db="EMBL/GenBank/DDBJ databases">
        <title>Draft genome sequence of Pseudonocardia nematodicida JCM 31783.</title>
        <authorList>
            <person name="Butdee W."/>
            <person name="Duangmal K."/>
        </authorList>
    </citation>
    <scope>NUCLEOTIDE SEQUENCE [LARGE SCALE GENOMIC DNA]</scope>
    <source>
        <strain evidence="6 7">JCM 31783</strain>
    </source>
</reference>
<dbReference type="EMBL" id="JBEDNQ010000010">
    <property type="protein sequence ID" value="MEQ3553288.1"/>
    <property type="molecule type" value="Genomic_DNA"/>
</dbReference>
<dbReference type="SUPFAM" id="SSF56784">
    <property type="entry name" value="HAD-like"/>
    <property type="match status" value="1"/>
</dbReference>
<proteinExistence type="inferred from homology"/>
<dbReference type="EC" id="2.3.1.51" evidence="4"/>
<dbReference type="SMART" id="SM00563">
    <property type="entry name" value="PlsC"/>
    <property type="match status" value="1"/>
</dbReference>
<evidence type="ECO:0000256" key="3">
    <source>
        <dbReference type="ARBA" id="ARBA00023315"/>
    </source>
</evidence>
<keyword evidence="4" id="KW-0443">Lipid metabolism</keyword>
<dbReference type="Gene3D" id="3.40.50.1000">
    <property type="entry name" value="HAD superfamily/HAD-like"/>
    <property type="match status" value="1"/>
</dbReference>
<keyword evidence="6" id="KW-0378">Hydrolase</keyword>
<dbReference type="RefSeq" id="WP_349300359.1">
    <property type="nucleotide sequence ID" value="NZ_JBEDNQ010000010.1"/>
</dbReference>
<dbReference type="InterPro" id="IPR002123">
    <property type="entry name" value="Plipid/glycerol_acylTrfase"/>
</dbReference>
<keyword evidence="7" id="KW-1185">Reference proteome</keyword>
<dbReference type="Pfam" id="PF12710">
    <property type="entry name" value="HAD"/>
    <property type="match status" value="1"/>
</dbReference>
<keyword evidence="4" id="KW-0594">Phospholipid biosynthesis</keyword>
<keyword evidence="4" id="KW-0444">Lipid biosynthesis</keyword>
<dbReference type="PANTHER" id="PTHR10434">
    <property type="entry name" value="1-ACYL-SN-GLYCEROL-3-PHOSPHATE ACYLTRANSFERASE"/>
    <property type="match status" value="1"/>
</dbReference>
<dbReference type="InterPro" id="IPR004552">
    <property type="entry name" value="AGP_acyltrans"/>
</dbReference>
<dbReference type="NCBIfam" id="TIGR01490">
    <property type="entry name" value="HAD-SF-IB-hyp1"/>
    <property type="match status" value="1"/>
</dbReference>
<dbReference type="PANTHER" id="PTHR10434:SF66">
    <property type="entry name" value="PHOSPHOLIPID_GLYCEROL ACYLTRANSFERASE DOMAIN-CONTAINING PROTEIN"/>
    <property type="match status" value="1"/>
</dbReference>
<feature type="domain" description="Phospholipid/glycerol acyltransferase" evidence="5">
    <location>
        <begin position="321"/>
        <end position="436"/>
    </location>
</feature>
<dbReference type="Pfam" id="PF01553">
    <property type="entry name" value="Acyltransferase"/>
    <property type="match status" value="1"/>
</dbReference>
<name>A0ABV1KH89_9PSEU</name>
<sequence length="500" mass="52484">MSRAEAARAEALDPLAARLEAIRAAPPGPGTVAYLDYDGTVIDGYSAGAFYRRRLRELDVGPVEMLRTVLAGLRGIRTDDDFKEFLAITLATWTGRSEAELDALGARLFRDEIAGRLHPEVWALVAAHRERGHQVVMASSATRFQVRPMADELGADRALCTELEAVDGVLTGRVVGVSLWGAGKAAAVRADAAAHGVDLADCFGYANGTEDAEFLAAVGNPVAVSPTDSLRAVAAERGYPVLDCAPRGGLLPGVGDLARTAAFAGGLAGGIAAAAGAGLLHGSRRRFVDLAAGVGADVAFGLSGIDVQVTGAEYLVSARPCVFVFNHQSAFDVPILMKLVRESFTGVAKKEVASMPVWGQLFGIADVAFVDRANGARAREALEPAVAKLRDEGISLAVAPEGTRSPTPRLGSFKKGAFHIAMQAGVPVVPLVIHNAGEIMWRGAQTLRGGTVRVTVLPPVDTARWRPETVGEHAEQVRRLFLEALADAPAPVAADGRDNR</sequence>
<comment type="similarity">
    <text evidence="1 4">Belongs to the 1-acyl-sn-glycerol-3-phosphate acyltransferase family.</text>
</comment>
<dbReference type="Gene3D" id="1.20.1440.100">
    <property type="entry name" value="SG protein - dephosphorylation function"/>
    <property type="match status" value="1"/>
</dbReference>
<evidence type="ECO:0000256" key="2">
    <source>
        <dbReference type="ARBA" id="ARBA00022679"/>
    </source>
</evidence>
<gene>
    <name evidence="6" type="ORF">WIS52_22690</name>
</gene>
<keyword evidence="4" id="KW-1208">Phospholipid metabolism</keyword>
<evidence type="ECO:0000259" key="5">
    <source>
        <dbReference type="SMART" id="SM00563"/>
    </source>
</evidence>
<evidence type="ECO:0000256" key="4">
    <source>
        <dbReference type="RuleBase" id="RU361267"/>
    </source>
</evidence>
<dbReference type="CDD" id="cd07989">
    <property type="entry name" value="LPLAT_AGPAT-like"/>
    <property type="match status" value="1"/>
</dbReference>
<dbReference type="CDD" id="cd02612">
    <property type="entry name" value="HAD_PGPPase"/>
    <property type="match status" value="1"/>
</dbReference>
<comment type="caution">
    <text evidence="6">The sequence shown here is derived from an EMBL/GenBank/DDBJ whole genome shotgun (WGS) entry which is preliminary data.</text>
</comment>
<evidence type="ECO:0000313" key="7">
    <source>
        <dbReference type="Proteomes" id="UP001494902"/>
    </source>
</evidence>